<organism evidence="2 3">
    <name type="scientific">Mytilus galloprovincialis</name>
    <name type="common">Mediterranean mussel</name>
    <dbReference type="NCBI Taxonomy" id="29158"/>
    <lineage>
        <taxon>Eukaryota</taxon>
        <taxon>Metazoa</taxon>
        <taxon>Spiralia</taxon>
        <taxon>Lophotrochozoa</taxon>
        <taxon>Mollusca</taxon>
        <taxon>Bivalvia</taxon>
        <taxon>Autobranchia</taxon>
        <taxon>Pteriomorphia</taxon>
        <taxon>Mytilida</taxon>
        <taxon>Mytiloidea</taxon>
        <taxon>Mytilidae</taxon>
        <taxon>Mytilinae</taxon>
        <taxon>Mytilus</taxon>
    </lineage>
</organism>
<gene>
    <name evidence="2" type="ORF">AM593_02642</name>
</gene>
<reference evidence="2 3" key="1">
    <citation type="journal article" date="2016" name="PLoS ONE">
        <title>A First Insight into the Genome of the Filter-Feeder Mussel Mytilus galloprovincialis.</title>
        <authorList>
            <person name="Murgarella M."/>
            <person name="Puiu D."/>
            <person name="Novoa B."/>
            <person name="Figueras A."/>
            <person name="Posada D."/>
            <person name="Canchaya C."/>
        </authorList>
    </citation>
    <scope>NUCLEOTIDE SEQUENCE [LARGE SCALE GENOMIC DNA]</scope>
    <source>
        <tissue evidence="2">Muscle</tissue>
    </source>
</reference>
<feature type="compositionally biased region" description="Basic and acidic residues" evidence="1">
    <location>
        <begin position="133"/>
        <end position="150"/>
    </location>
</feature>
<evidence type="ECO:0000313" key="3">
    <source>
        <dbReference type="Proteomes" id="UP000266721"/>
    </source>
</evidence>
<accession>A0A409V742</accession>
<evidence type="ECO:0000256" key="1">
    <source>
        <dbReference type="SAM" id="MobiDB-lite"/>
    </source>
</evidence>
<sequence>MQFRRDLYKLFDRSLGNQYIVGTFKCSEEALSCGVYLRHTTTTLLVALSAGINTNRCGSSLSLFLMSTSAGDESSPPIEHQNKTKHKTNGKLKDGAQIDTPPSPKHEESDDACLTILNSQCTLTLLHRKKTKQKEIEAKKKAEVELETAKKRQSSKKKAKKLGSNKKTSSLQTDNNKSRDLLVIT</sequence>
<proteinExistence type="predicted"/>
<feature type="compositionally biased region" description="Basic residues" evidence="1">
    <location>
        <begin position="151"/>
        <end position="164"/>
    </location>
</feature>
<dbReference type="AlphaFoldDB" id="A0A409V742"/>
<feature type="compositionally biased region" description="Basic and acidic residues" evidence="1">
    <location>
        <begin position="176"/>
        <end position="185"/>
    </location>
</feature>
<feature type="non-terminal residue" evidence="2">
    <location>
        <position position="1"/>
    </location>
</feature>
<dbReference type="Proteomes" id="UP000266721">
    <property type="component" value="Unassembled WGS sequence"/>
</dbReference>
<protein>
    <submittedName>
        <fullName evidence="2">Uncharacterized protein</fullName>
    </submittedName>
</protein>
<feature type="region of interest" description="Disordered" evidence="1">
    <location>
        <begin position="132"/>
        <end position="185"/>
    </location>
</feature>
<name>A0A409V742_MYTGA</name>
<evidence type="ECO:0000313" key="2">
    <source>
        <dbReference type="EMBL" id="OPL20747.1"/>
    </source>
</evidence>
<keyword evidence="3" id="KW-1185">Reference proteome</keyword>
<feature type="region of interest" description="Disordered" evidence="1">
    <location>
        <begin position="68"/>
        <end position="110"/>
    </location>
</feature>
<dbReference type="EMBL" id="KV601170">
    <property type="protein sequence ID" value="OPL20747.1"/>
    <property type="molecule type" value="Genomic_DNA"/>
</dbReference>